<reference evidence="12 13" key="1">
    <citation type="submission" date="2019-04" db="EMBL/GenBank/DDBJ databases">
        <title>Comparative genomics and transcriptomics to analyze fruiting body development in filamentous ascomycetes.</title>
        <authorList>
            <consortium name="DOE Joint Genome Institute"/>
            <person name="Lutkenhaus R."/>
            <person name="Traeger S."/>
            <person name="Breuer J."/>
            <person name="Kuo A."/>
            <person name="Lipzen A."/>
            <person name="Pangilinan J."/>
            <person name="Dilworth D."/>
            <person name="Sandor L."/>
            <person name="Poggeler S."/>
            <person name="Barry K."/>
            <person name="Grigoriev I.V."/>
            <person name="Nowrousian M."/>
        </authorList>
    </citation>
    <scope>NUCLEOTIDE SEQUENCE [LARGE SCALE GENOMIC DNA]</scope>
    <source>
        <strain evidence="12 13">CBS 389.68</strain>
    </source>
</reference>
<feature type="binding site" evidence="10">
    <location>
        <position position="19"/>
    </location>
    <ligand>
        <name>ATP</name>
        <dbReference type="ChEBI" id="CHEBI:30616"/>
    </ligand>
</feature>
<feature type="binding site" evidence="10">
    <location>
        <position position="17"/>
    </location>
    <ligand>
        <name>ATP</name>
        <dbReference type="ChEBI" id="CHEBI:30616"/>
    </ligand>
</feature>
<dbReference type="EC" id="2.7.4.3" evidence="10"/>
<dbReference type="FunCoup" id="A0A4S2N479">
    <property type="interactions" value="825"/>
</dbReference>
<keyword evidence="12" id="KW-0378">Hydrolase</keyword>
<sequence>MPRTQPNVIITGTPGVGKSSHCEQLASQTSLKHLSINDVVKEHSLHTEYDTTLSTLVVDEDKLLDHVEPILEEGGNIVDWHVCDIFPERLIDLVVVLRAGTEALYDRLTARNYANVKLQENLDAEIMGMVEEEAREGYEEDIVMVLESNTVEDMEKNLEEIEKRIQKWREEHPEGV</sequence>
<evidence type="ECO:0000256" key="4">
    <source>
        <dbReference type="ARBA" id="ARBA00022552"/>
    </source>
</evidence>
<gene>
    <name evidence="12" type="ORF">EX30DRAFT_357631</name>
</gene>
<keyword evidence="9 10" id="KW-0539">Nucleus</keyword>
<keyword evidence="6 10" id="KW-0547">Nucleotide-binding</keyword>
<feature type="binding site" evidence="10">
    <location>
        <position position="15"/>
    </location>
    <ligand>
        <name>ATP</name>
        <dbReference type="ChEBI" id="CHEBI:30616"/>
    </ligand>
</feature>
<evidence type="ECO:0000256" key="3">
    <source>
        <dbReference type="ARBA" id="ARBA00022517"/>
    </source>
</evidence>
<dbReference type="EMBL" id="ML220113">
    <property type="protein sequence ID" value="TGZ83957.1"/>
    <property type="molecule type" value="Genomic_DNA"/>
</dbReference>
<keyword evidence="5 10" id="KW-0808">Transferase</keyword>
<dbReference type="Pfam" id="PF13238">
    <property type="entry name" value="AAA_18"/>
    <property type="match status" value="1"/>
</dbReference>
<dbReference type="GO" id="GO:0006364">
    <property type="term" value="P:rRNA processing"/>
    <property type="evidence" value="ECO:0007669"/>
    <property type="project" value="UniProtKB-KW"/>
</dbReference>
<evidence type="ECO:0000313" key="13">
    <source>
        <dbReference type="Proteomes" id="UP000298138"/>
    </source>
</evidence>
<comment type="caution">
    <text evidence="10">Lacks conserved residue(s) required for the propagation of feature annotation.</text>
</comment>
<comment type="similarity">
    <text evidence="10">Belongs to the adenylate kinase family. AK6 subfamily.</text>
</comment>
<dbReference type="FunFam" id="3.40.50.300:FF:000372">
    <property type="entry name" value="Adenylate kinase isoenzyme 6 homolog"/>
    <property type="match status" value="1"/>
</dbReference>
<evidence type="ECO:0000256" key="11">
    <source>
        <dbReference type="SAM" id="Coils"/>
    </source>
</evidence>
<evidence type="ECO:0000256" key="9">
    <source>
        <dbReference type="ARBA" id="ARBA00023242"/>
    </source>
</evidence>
<comment type="subunit">
    <text evidence="10">Interacts with small ribosomal subunit protein uS11. Not a structural component of 43S pre-ribosomes, but transiently interacts with them by binding to uS11.</text>
</comment>
<dbReference type="HAMAP" id="MF_00039">
    <property type="entry name" value="Adenylate_kinase_AK6"/>
    <property type="match status" value="1"/>
</dbReference>
<proteinExistence type="inferred from homology"/>
<feature type="coiled-coil region" evidence="11">
    <location>
        <begin position="144"/>
        <end position="171"/>
    </location>
</feature>
<dbReference type="InterPro" id="IPR027417">
    <property type="entry name" value="P-loop_NTPase"/>
</dbReference>
<name>A0A4S2N479_9PEZI</name>
<dbReference type="GO" id="GO:0005524">
    <property type="term" value="F:ATP binding"/>
    <property type="evidence" value="ECO:0007669"/>
    <property type="project" value="UniProtKB-KW"/>
</dbReference>
<feature type="region of interest" description="LID" evidence="10">
    <location>
        <begin position="110"/>
        <end position="120"/>
    </location>
</feature>
<feature type="binding site" evidence="10">
    <location>
        <position position="18"/>
    </location>
    <ligand>
        <name>ATP</name>
        <dbReference type="ChEBI" id="CHEBI:30616"/>
    </ligand>
</feature>
<accession>A0A4S2N479</accession>
<dbReference type="STRING" id="341454.A0A4S2N479"/>
<evidence type="ECO:0000256" key="7">
    <source>
        <dbReference type="ARBA" id="ARBA00022777"/>
    </source>
</evidence>
<evidence type="ECO:0000256" key="5">
    <source>
        <dbReference type="ARBA" id="ARBA00022679"/>
    </source>
</evidence>
<organism evidence="12 13">
    <name type="scientific">Ascodesmis nigricans</name>
    <dbReference type="NCBI Taxonomy" id="341454"/>
    <lineage>
        <taxon>Eukaryota</taxon>
        <taxon>Fungi</taxon>
        <taxon>Dikarya</taxon>
        <taxon>Ascomycota</taxon>
        <taxon>Pezizomycotina</taxon>
        <taxon>Pezizomycetes</taxon>
        <taxon>Pezizales</taxon>
        <taxon>Ascodesmidaceae</taxon>
        <taxon>Ascodesmis</taxon>
    </lineage>
</organism>
<dbReference type="GO" id="GO:0005634">
    <property type="term" value="C:nucleus"/>
    <property type="evidence" value="ECO:0007669"/>
    <property type="project" value="UniProtKB-SubCell"/>
</dbReference>
<keyword evidence="8 10" id="KW-0067">ATP-binding</keyword>
<evidence type="ECO:0000313" key="12">
    <source>
        <dbReference type="EMBL" id="TGZ83957.1"/>
    </source>
</evidence>
<dbReference type="GO" id="GO:0005737">
    <property type="term" value="C:cytoplasm"/>
    <property type="evidence" value="ECO:0007669"/>
    <property type="project" value="UniProtKB-SubCell"/>
</dbReference>
<keyword evidence="4 10" id="KW-0698">rRNA processing</keyword>
<evidence type="ECO:0000256" key="2">
    <source>
        <dbReference type="ARBA" id="ARBA00022490"/>
    </source>
</evidence>
<keyword evidence="7 10" id="KW-0418">Kinase</keyword>
<keyword evidence="3 10" id="KW-0690">Ribosome biogenesis</keyword>
<feature type="binding site" evidence="10">
    <location>
        <position position="111"/>
    </location>
    <ligand>
        <name>ATP</name>
        <dbReference type="ChEBI" id="CHEBI:30616"/>
    </ligand>
</feature>
<protein>
    <recommendedName>
        <fullName evidence="10">Adenylate kinase isoenzyme 6 homolog</fullName>
        <shortName evidence="10">AK6</shortName>
        <ecNumber evidence="10">2.7.4.3</ecNumber>
    </recommendedName>
    <alternativeName>
        <fullName evidence="10">Dual activity adenylate kinase/ATPase</fullName>
        <shortName evidence="10">AK/ATPase</shortName>
    </alternativeName>
</protein>
<feature type="binding site" evidence="10">
    <location>
        <position position="20"/>
    </location>
    <ligand>
        <name>ATP</name>
        <dbReference type="ChEBI" id="CHEBI:30616"/>
    </ligand>
</feature>
<keyword evidence="2 10" id="KW-0963">Cytoplasm</keyword>
<keyword evidence="11" id="KW-0175">Coiled coil</keyword>
<dbReference type="OrthoDB" id="10251185at2759"/>
<dbReference type="GO" id="GO:0016887">
    <property type="term" value="F:ATP hydrolysis activity"/>
    <property type="evidence" value="ECO:0007669"/>
    <property type="project" value="UniProtKB-UniRule"/>
</dbReference>
<comment type="subcellular location">
    <subcellularLocation>
        <location evidence="10">Cytoplasm</location>
    </subcellularLocation>
    <subcellularLocation>
        <location evidence="10">Nucleus</location>
    </subcellularLocation>
</comment>
<dbReference type="PANTHER" id="PTHR12595">
    <property type="entry name" value="POS9-ACTIVATING FACTOR FAP7-RELATED"/>
    <property type="match status" value="1"/>
</dbReference>
<dbReference type="GO" id="GO:0042274">
    <property type="term" value="P:ribosomal small subunit biogenesis"/>
    <property type="evidence" value="ECO:0007669"/>
    <property type="project" value="UniProtKB-UniRule"/>
</dbReference>
<dbReference type="Gene3D" id="3.40.50.300">
    <property type="entry name" value="P-loop containing nucleotide triphosphate hydrolases"/>
    <property type="match status" value="1"/>
</dbReference>
<feature type="region of interest" description="NMPbind" evidence="10">
    <location>
        <begin position="35"/>
        <end position="58"/>
    </location>
</feature>
<dbReference type="PANTHER" id="PTHR12595:SF0">
    <property type="entry name" value="ADENYLATE KINASE ISOENZYME 6"/>
    <property type="match status" value="1"/>
</dbReference>
<evidence type="ECO:0000256" key="1">
    <source>
        <dbReference type="ARBA" id="ARBA00000582"/>
    </source>
</evidence>
<dbReference type="AlphaFoldDB" id="A0A4S2N479"/>
<evidence type="ECO:0000256" key="6">
    <source>
        <dbReference type="ARBA" id="ARBA00022741"/>
    </source>
</evidence>
<comment type="catalytic activity">
    <reaction evidence="10">
        <text>ATP + H2O = ADP + phosphate + H(+)</text>
        <dbReference type="Rhea" id="RHEA:13065"/>
        <dbReference type="ChEBI" id="CHEBI:15377"/>
        <dbReference type="ChEBI" id="CHEBI:15378"/>
        <dbReference type="ChEBI" id="CHEBI:30616"/>
        <dbReference type="ChEBI" id="CHEBI:43474"/>
        <dbReference type="ChEBI" id="CHEBI:456216"/>
    </reaction>
</comment>
<dbReference type="InterPro" id="IPR020618">
    <property type="entry name" value="Adenyl_kinase_AK6"/>
</dbReference>
<comment type="catalytic activity">
    <reaction evidence="1 10">
        <text>AMP + ATP = 2 ADP</text>
        <dbReference type="Rhea" id="RHEA:12973"/>
        <dbReference type="ChEBI" id="CHEBI:30616"/>
        <dbReference type="ChEBI" id="CHEBI:456215"/>
        <dbReference type="ChEBI" id="CHEBI:456216"/>
        <dbReference type="EC" id="2.7.4.3"/>
    </reaction>
</comment>
<dbReference type="InParanoid" id="A0A4S2N479"/>
<evidence type="ECO:0000256" key="10">
    <source>
        <dbReference type="HAMAP-Rule" id="MF_03173"/>
    </source>
</evidence>
<keyword evidence="13" id="KW-1185">Reference proteome</keyword>
<dbReference type="SUPFAM" id="SSF52540">
    <property type="entry name" value="P-loop containing nucleoside triphosphate hydrolases"/>
    <property type="match status" value="1"/>
</dbReference>
<evidence type="ECO:0000256" key="8">
    <source>
        <dbReference type="ARBA" id="ARBA00022840"/>
    </source>
</evidence>
<dbReference type="Proteomes" id="UP000298138">
    <property type="component" value="Unassembled WGS sequence"/>
</dbReference>
<comment type="function">
    <text evidence="10">Broad-specificity nucleoside monophosphate (NMP) kinase that catalyzes the reversible transfer of the terminal phosphate group between nucleoside triphosphates and monophosphates. Has also ATPase activity. Involved in the late cytoplasmic maturation steps of the 40S ribosomal particles, specifically 18S rRNA maturation. While NMP activity is not required for ribosome maturation, ATPase activity is. Associates transiently with small ribosomal subunit protein uS11. ATP hydrolysis breaks the interaction with uS11. May temporarily remove uS11 from the ribosome to enable a conformational change of the ribosomal RNA that is needed for the final maturation step of the small ribosomal subunit. Its NMP activity may have a role in nuclear energy homeostasis.</text>
</comment>
<dbReference type="GO" id="GO:0004017">
    <property type="term" value="F:AMP kinase activity"/>
    <property type="evidence" value="ECO:0007669"/>
    <property type="project" value="UniProtKB-UniRule"/>
</dbReference>